<evidence type="ECO:0000313" key="2">
    <source>
        <dbReference type="EMBL" id="TKW00745.1"/>
    </source>
</evidence>
<reference evidence="2" key="1">
    <citation type="submission" date="2019-03" db="EMBL/GenBank/DDBJ databases">
        <title>WGS assembly of Setaria viridis.</title>
        <authorList>
            <person name="Huang P."/>
            <person name="Jenkins J."/>
            <person name="Grimwood J."/>
            <person name="Barry K."/>
            <person name="Healey A."/>
            <person name="Mamidi S."/>
            <person name="Sreedasyam A."/>
            <person name="Shu S."/>
            <person name="Feldman M."/>
            <person name="Wu J."/>
            <person name="Yu Y."/>
            <person name="Chen C."/>
            <person name="Johnson J."/>
            <person name="Rokhsar D."/>
            <person name="Baxter I."/>
            <person name="Schmutz J."/>
            <person name="Brutnell T."/>
            <person name="Kellogg E."/>
        </authorList>
    </citation>
    <scope>NUCLEOTIDE SEQUENCE [LARGE SCALE GENOMIC DNA]</scope>
</reference>
<dbReference type="Gramene" id="TKW00745">
    <property type="protein sequence ID" value="TKW00745"/>
    <property type="gene ID" value="SEVIR_8G131450v2"/>
</dbReference>
<dbReference type="AlphaFoldDB" id="A0A4U6TII6"/>
<proteinExistence type="predicted"/>
<sequence length="40" mass="4774">MLHGFLIHIWLFVSPTALKFFWMHKGAGCCYENEILYDIK</sequence>
<feature type="signal peptide" evidence="1">
    <location>
        <begin position="1"/>
        <end position="17"/>
    </location>
</feature>
<feature type="chain" id="PRO_5020984819" evidence="1">
    <location>
        <begin position="18"/>
        <end position="40"/>
    </location>
</feature>
<dbReference type="EMBL" id="CM016559">
    <property type="protein sequence ID" value="TKW00745.1"/>
    <property type="molecule type" value="Genomic_DNA"/>
</dbReference>
<evidence type="ECO:0000313" key="3">
    <source>
        <dbReference type="Proteomes" id="UP000298652"/>
    </source>
</evidence>
<gene>
    <name evidence="2" type="ORF">SEVIR_8G131450v2</name>
</gene>
<evidence type="ECO:0000256" key="1">
    <source>
        <dbReference type="SAM" id="SignalP"/>
    </source>
</evidence>
<keyword evidence="3" id="KW-1185">Reference proteome</keyword>
<dbReference type="Proteomes" id="UP000298652">
    <property type="component" value="Chromosome 8"/>
</dbReference>
<organism evidence="2 3">
    <name type="scientific">Setaria viridis</name>
    <name type="common">Green bristlegrass</name>
    <name type="synonym">Setaria italica subsp. viridis</name>
    <dbReference type="NCBI Taxonomy" id="4556"/>
    <lineage>
        <taxon>Eukaryota</taxon>
        <taxon>Viridiplantae</taxon>
        <taxon>Streptophyta</taxon>
        <taxon>Embryophyta</taxon>
        <taxon>Tracheophyta</taxon>
        <taxon>Spermatophyta</taxon>
        <taxon>Magnoliopsida</taxon>
        <taxon>Liliopsida</taxon>
        <taxon>Poales</taxon>
        <taxon>Poaceae</taxon>
        <taxon>PACMAD clade</taxon>
        <taxon>Panicoideae</taxon>
        <taxon>Panicodae</taxon>
        <taxon>Paniceae</taxon>
        <taxon>Cenchrinae</taxon>
        <taxon>Setaria</taxon>
    </lineage>
</organism>
<protein>
    <submittedName>
        <fullName evidence="2">Uncharacterized protein</fullName>
    </submittedName>
</protein>
<name>A0A4U6TII6_SETVI</name>
<keyword evidence="1" id="KW-0732">Signal</keyword>
<accession>A0A4U6TII6</accession>